<reference evidence="2" key="2">
    <citation type="journal article" date="2023" name="Microbiol Resour">
        <title>Decontamination and Annotation of the Draft Genome Sequence of the Oomycete Lagenidium giganteum ARSEF 373.</title>
        <authorList>
            <person name="Morgan W.R."/>
            <person name="Tartar A."/>
        </authorList>
    </citation>
    <scope>NUCLEOTIDE SEQUENCE</scope>
    <source>
        <strain evidence="2">ARSEF 373</strain>
    </source>
</reference>
<evidence type="ECO:0000259" key="1">
    <source>
        <dbReference type="Pfam" id="PF14214"/>
    </source>
</evidence>
<dbReference type="PANTHER" id="PTHR45786:SF74">
    <property type="entry name" value="ATP-DEPENDENT DNA HELICASE"/>
    <property type="match status" value="1"/>
</dbReference>
<sequence>HTSRSRRYPAQIEQVTGALFERHAQWQREVVKTLAAWTRPAPIATLSCETVNARRASFLICCHHGRVYLPTPAALPELLHQLTCGHHPDSTLFLYGAFNINFAFTSIGVRDERAPRNGPSYYIISGALHHLIGSLLPEPQHEARFAQGFTLRIPRLLDQLQAMLLLCNRYAHVLQNARAFLLAQSAVPLHISFRSARKNQHERTQTNPLNSDAFACILPGHSQDGEPYCRDIIIRQQGGRLERVHTRHPAYDAPQYPLLYPRGEDGWHERIPLLSSTSHLGDDDVENDANEESPRRRTFVSLLQYASYILMMHQSTTVHRYGRLFLQYVVDCYARIGQQRLSYLRAHQRELRAEVYGGICDGIAAGGSVSYITLGRPVVFPYSFIGSPRHMQQQYQDVMTIIRQHGKPDLFVTMTCNPEWPEIKRELESGQSSAERPDRIFRVFDAKLKAMMKEIRDDKIFGTCVAFVYVIEFQKRGLPRAHILLILDGEDKPLSQMTTTNRYQTPFPTPSCTKQLPGAWFMHARAPVRTTMDCVWIVSPGIPEAISRQHRGQQRRLTYLPTEKQWCIVQQKWTHLHNRDVVPYNPYLCRKYDCDCHINVEVCSSVKRVKYLFK</sequence>
<reference evidence="2" key="1">
    <citation type="submission" date="2022-11" db="EMBL/GenBank/DDBJ databases">
        <authorList>
            <person name="Morgan W.R."/>
            <person name="Tartar A."/>
        </authorList>
    </citation>
    <scope>NUCLEOTIDE SEQUENCE</scope>
    <source>
        <strain evidence="2">ARSEF 373</strain>
    </source>
</reference>
<dbReference type="Pfam" id="PF14214">
    <property type="entry name" value="Helitron_like_N"/>
    <property type="match status" value="1"/>
</dbReference>
<dbReference type="AlphaFoldDB" id="A0AAV2YV33"/>
<evidence type="ECO:0000313" key="2">
    <source>
        <dbReference type="EMBL" id="DAZ98750.1"/>
    </source>
</evidence>
<dbReference type="PANTHER" id="PTHR45786">
    <property type="entry name" value="DNA BINDING PROTEIN-LIKE"/>
    <property type="match status" value="1"/>
</dbReference>
<dbReference type="Proteomes" id="UP001146120">
    <property type="component" value="Unassembled WGS sequence"/>
</dbReference>
<protein>
    <recommendedName>
        <fullName evidence="1">Helitron helicase-like domain-containing protein</fullName>
    </recommendedName>
</protein>
<feature type="domain" description="Helitron helicase-like" evidence="1">
    <location>
        <begin position="306"/>
        <end position="485"/>
    </location>
</feature>
<feature type="non-terminal residue" evidence="2">
    <location>
        <position position="1"/>
    </location>
</feature>
<dbReference type="InterPro" id="IPR025476">
    <property type="entry name" value="Helitron_helicase-like"/>
</dbReference>
<proteinExistence type="predicted"/>
<name>A0AAV2YV33_9STRA</name>
<gene>
    <name evidence="2" type="ORF">N0F65_003806</name>
</gene>
<comment type="caution">
    <text evidence="2">The sequence shown here is derived from an EMBL/GenBank/DDBJ whole genome shotgun (WGS) entry which is preliminary data.</text>
</comment>
<organism evidence="2 3">
    <name type="scientific">Lagenidium giganteum</name>
    <dbReference type="NCBI Taxonomy" id="4803"/>
    <lineage>
        <taxon>Eukaryota</taxon>
        <taxon>Sar</taxon>
        <taxon>Stramenopiles</taxon>
        <taxon>Oomycota</taxon>
        <taxon>Peronosporomycetes</taxon>
        <taxon>Pythiales</taxon>
        <taxon>Pythiaceae</taxon>
    </lineage>
</organism>
<accession>A0AAV2YV33</accession>
<dbReference type="EMBL" id="DAKRPA010000098">
    <property type="protein sequence ID" value="DAZ98750.1"/>
    <property type="molecule type" value="Genomic_DNA"/>
</dbReference>
<evidence type="ECO:0000313" key="3">
    <source>
        <dbReference type="Proteomes" id="UP001146120"/>
    </source>
</evidence>
<keyword evidence="3" id="KW-1185">Reference proteome</keyword>